<feature type="region of interest" description="Disordered" evidence="1">
    <location>
        <begin position="287"/>
        <end position="310"/>
    </location>
</feature>
<dbReference type="GO" id="GO:0005694">
    <property type="term" value="C:chromosome"/>
    <property type="evidence" value="ECO:0007669"/>
    <property type="project" value="TreeGrafter"/>
</dbReference>
<dbReference type="Gene3D" id="3.90.1530.10">
    <property type="entry name" value="Conserved hypothetical protein from pyrococcus furiosus pfu- 392566-001, ParB domain"/>
    <property type="match status" value="1"/>
</dbReference>
<dbReference type="Proteomes" id="UP000295182">
    <property type="component" value="Unassembled WGS sequence"/>
</dbReference>
<organism evidence="3 4">
    <name type="scientific">Simplicispira metamorpha</name>
    <dbReference type="NCBI Taxonomy" id="80881"/>
    <lineage>
        <taxon>Bacteria</taxon>
        <taxon>Pseudomonadati</taxon>
        <taxon>Pseudomonadota</taxon>
        <taxon>Betaproteobacteria</taxon>
        <taxon>Burkholderiales</taxon>
        <taxon>Comamonadaceae</taxon>
        <taxon>Simplicispira</taxon>
    </lineage>
</organism>
<evidence type="ECO:0000256" key="1">
    <source>
        <dbReference type="SAM" id="MobiDB-lite"/>
    </source>
</evidence>
<accession>A0A4R2N0Q7</accession>
<dbReference type="PANTHER" id="PTHR33375:SF1">
    <property type="entry name" value="CHROMOSOME-PARTITIONING PROTEIN PARB-RELATED"/>
    <property type="match status" value="1"/>
</dbReference>
<proteinExistence type="predicted"/>
<name>A0A4R2N0Q7_9BURK</name>
<dbReference type="EMBL" id="SLXH01000035">
    <property type="protein sequence ID" value="TCP12977.1"/>
    <property type="molecule type" value="Genomic_DNA"/>
</dbReference>
<dbReference type="OrthoDB" id="8526040at2"/>
<keyword evidence="4" id="KW-1185">Reference proteome</keyword>
<reference evidence="3 4" key="1">
    <citation type="submission" date="2019-03" db="EMBL/GenBank/DDBJ databases">
        <title>Genomic Encyclopedia of Type Strains, Phase IV (KMG-IV): sequencing the most valuable type-strain genomes for metagenomic binning, comparative biology and taxonomic classification.</title>
        <authorList>
            <person name="Goeker M."/>
        </authorList>
    </citation>
    <scope>NUCLEOTIDE SEQUENCE [LARGE SCALE GENOMIC DNA]</scope>
    <source>
        <strain evidence="3 4">DSM 1837</strain>
    </source>
</reference>
<sequence length="310" mass="34699">MLKFSNTPTPPSPDKESSNAVIGRELRLIDPKLIDPNPLAPREIYTEEMIQTRAEELKTQGQRDPIHVIPNPKEPGRFIIADGWTRVQACLEHQALNQLLAEIHSDLSLESSAWLGWENNEGRAEHTDVDRGLFFAKMIENGKSPSEIADRAKIARSAMTFFQAYSKLPAEALSEMRKHPKKFGSLVAYHLLRLCDASGIESVLRLMDKYIREDHGAHWVVAQAKNLMTTSSPRSKPTKNKTIKYQNGHLKTRPDGRVELAIHVAPEKLKAFEEALVSLLNSVATPTQDDAKAEQEDAASQTDHAMNLNV</sequence>
<dbReference type="InterPro" id="IPR050336">
    <property type="entry name" value="Chromosome_partition/occlusion"/>
</dbReference>
<dbReference type="SUPFAM" id="SSF110849">
    <property type="entry name" value="ParB/Sulfiredoxin"/>
    <property type="match status" value="1"/>
</dbReference>
<dbReference type="RefSeq" id="WP_157983713.1">
    <property type="nucleotide sequence ID" value="NZ_QXNC01000037.1"/>
</dbReference>
<dbReference type="PANTHER" id="PTHR33375">
    <property type="entry name" value="CHROMOSOME-PARTITIONING PROTEIN PARB-RELATED"/>
    <property type="match status" value="1"/>
</dbReference>
<feature type="compositionally biased region" description="Polar residues" evidence="1">
    <location>
        <begin position="300"/>
        <end position="310"/>
    </location>
</feature>
<dbReference type="SUPFAM" id="SSF109709">
    <property type="entry name" value="KorB DNA-binding domain-like"/>
    <property type="match status" value="1"/>
</dbReference>
<dbReference type="InterPro" id="IPR036086">
    <property type="entry name" value="ParB/Sulfiredoxin_sf"/>
</dbReference>
<dbReference type="Pfam" id="PF02195">
    <property type="entry name" value="ParB_N"/>
    <property type="match status" value="1"/>
</dbReference>
<evidence type="ECO:0000313" key="3">
    <source>
        <dbReference type="EMBL" id="TCP12977.1"/>
    </source>
</evidence>
<feature type="domain" description="ParB-like N-terminal" evidence="2">
    <location>
        <begin position="27"/>
        <end position="120"/>
    </location>
</feature>
<dbReference type="InterPro" id="IPR003115">
    <property type="entry name" value="ParB_N"/>
</dbReference>
<dbReference type="GO" id="GO:0007059">
    <property type="term" value="P:chromosome segregation"/>
    <property type="evidence" value="ECO:0007669"/>
    <property type="project" value="TreeGrafter"/>
</dbReference>
<evidence type="ECO:0000313" key="4">
    <source>
        <dbReference type="Proteomes" id="UP000295182"/>
    </source>
</evidence>
<comment type="caution">
    <text evidence="3">The sequence shown here is derived from an EMBL/GenBank/DDBJ whole genome shotgun (WGS) entry which is preliminary data.</text>
</comment>
<dbReference type="Gene3D" id="1.10.10.2830">
    <property type="match status" value="1"/>
</dbReference>
<dbReference type="AlphaFoldDB" id="A0A4R2N0Q7"/>
<feature type="region of interest" description="Disordered" evidence="1">
    <location>
        <begin position="1"/>
        <end position="20"/>
    </location>
</feature>
<dbReference type="SMART" id="SM00470">
    <property type="entry name" value="ParB"/>
    <property type="match status" value="1"/>
</dbReference>
<protein>
    <submittedName>
        <fullName evidence="3">ParB family chromosome partitioning protein</fullName>
    </submittedName>
</protein>
<gene>
    <name evidence="3" type="ORF">EV674_13533</name>
</gene>
<evidence type="ECO:0000259" key="2">
    <source>
        <dbReference type="SMART" id="SM00470"/>
    </source>
</evidence>